<accession>A0AAV3U642</accession>
<dbReference type="EMBL" id="BAABLX010000029">
    <property type="protein sequence ID" value="GAA4950791.1"/>
    <property type="molecule type" value="Genomic_DNA"/>
</dbReference>
<sequence length="406" mass="44645">MRFEQLHGQYRVGREGSDQGLFLRTNVRARARFSSVLLETEVLDARHVLGIADGGSPLSASTINPLDVLQANLQFNTGQFAKFGPGVLKLGRFTMDLGSGRFVTRNGTRNTINSYAGLEWSWGGAQGSQWRAFYTSPVQRRVDGLALDNRAKTDQVQAKARFWGLHNSSQTGALKTQWFWFGLKEQDAVNQPSANRNIDTLGVSLATTPGPGRWMAEVETAAQWGEVWRGSQGRQKHSAYFFHLTGGYQIDSTRNTLWALHYDYVTGDVTGDDNPADQRSQGFDSLFGGRRGDFGPTGIFGPFTRTNLNTPGLSLTTSPSPRWQLKAMARGYWLASQSGGLPAAGITSNQASSRYIGSQASLRLRWRPSAPWLLDATAAYLAAGDVLEHVGKGDARYAYLALTYQF</sequence>
<dbReference type="AlphaFoldDB" id="A0AAV3U642"/>
<reference evidence="3" key="1">
    <citation type="journal article" date="2019" name="Int. J. Syst. Evol. Microbiol.">
        <title>The Global Catalogue of Microorganisms (GCM) 10K type strain sequencing project: providing services to taxonomists for standard genome sequencing and annotation.</title>
        <authorList>
            <consortium name="The Broad Institute Genomics Platform"/>
            <consortium name="The Broad Institute Genome Sequencing Center for Infectious Disease"/>
            <person name="Wu L."/>
            <person name="Ma J."/>
        </authorList>
    </citation>
    <scope>NUCLEOTIDE SEQUENCE [LARGE SCALE GENOMIC DNA]</scope>
    <source>
        <strain evidence="3">JCM 19134</strain>
    </source>
</reference>
<feature type="domain" description="Alginate export" evidence="1">
    <location>
        <begin position="16"/>
        <end position="392"/>
    </location>
</feature>
<evidence type="ECO:0000259" key="1">
    <source>
        <dbReference type="Pfam" id="PF13372"/>
    </source>
</evidence>
<protein>
    <recommendedName>
        <fullName evidence="1">Alginate export domain-containing protein</fullName>
    </recommendedName>
</protein>
<organism evidence="2 3">
    <name type="scientific">Halioxenophilus aromaticivorans</name>
    <dbReference type="NCBI Taxonomy" id="1306992"/>
    <lineage>
        <taxon>Bacteria</taxon>
        <taxon>Pseudomonadati</taxon>
        <taxon>Pseudomonadota</taxon>
        <taxon>Gammaproteobacteria</taxon>
        <taxon>Alteromonadales</taxon>
        <taxon>Alteromonadaceae</taxon>
        <taxon>Halioxenophilus</taxon>
    </lineage>
</organism>
<evidence type="ECO:0000313" key="3">
    <source>
        <dbReference type="Proteomes" id="UP001409585"/>
    </source>
</evidence>
<dbReference type="InterPro" id="IPR025388">
    <property type="entry name" value="Alginate_export_dom"/>
</dbReference>
<dbReference type="Pfam" id="PF13372">
    <property type="entry name" value="Alginate_exp"/>
    <property type="match status" value="1"/>
</dbReference>
<proteinExistence type="predicted"/>
<gene>
    <name evidence="2" type="ORF">GCM10025791_33900</name>
</gene>
<comment type="caution">
    <text evidence="2">The sequence shown here is derived from an EMBL/GenBank/DDBJ whole genome shotgun (WGS) entry which is preliminary data.</text>
</comment>
<keyword evidence="3" id="KW-1185">Reference proteome</keyword>
<dbReference type="InterPro" id="IPR053728">
    <property type="entry name" value="Alginate_Permeability_Chnl"/>
</dbReference>
<name>A0AAV3U642_9ALTE</name>
<dbReference type="Proteomes" id="UP001409585">
    <property type="component" value="Unassembled WGS sequence"/>
</dbReference>
<evidence type="ECO:0000313" key="2">
    <source>
        <dbReference type="EMBL" id="GAA4950791.1"/>
    </source>
</evidence>
<dbReference type="Gene3D" id="2.40.160.100">
    <property type="match status" value="1"/>
</dbReference>